<evidence type="ECO:0000256" key="1">
    <source>
        <dbReference type="ARBA" id="ARBA00001933"/>
    </source>
</evidence>
<protein>
    <recommendedName>
        <fullName evidence="5">L-serine ammonia-lyase</fullName>
        <ecNumber evidence="5">4.3.1.17</ecNumber>
    </recommendedName>
</protein>
<sequence length="355" mass="37444">MGSIPVEPPKPWIETPLVYSIPLSRAAGCNIYLKLENLQPSGSFKSRGIGNMMFLASAAHPASEVHFYCSSEGNAGLACATTAATLGRQATIVVPNTARPTVIARLRALGAEVVQTGANWPEADAYLRRTFLDPSRQTPGVHAVYVSPFDHPDVWSGAATLVDEVAGQMRLSHGEAPVDALVCSVGGGGLLNGIMEGLERHKRDISRPGNQMPRVLAVETVGADSLNASVRAGKHVTLPAITSIAASLGATRVSDKTWEWASTSEHLISVTVTDAEAAMACVRFLDDVRILVEVACGATLATVYNGDLRKHVGKGMSDLEWASKNVVVVVCGGSNANLDVLLGYREKYGSKAAAE</sequence>
<evidence type="ECO:0000256" key="4">
    <source>
        <dbReference type="ARBA" id="ARBA00010869"/>
    </source>
</evidence>
<keyword evidence="7" id="KW-0963">Cytoplasm</keyword>
<dbReference type="GO" id="GO:0030170">
    <property type="term" value="F:pyridoxal phosphate binding"/>
    <property type="evidence" value="ECO:0007669"/>
    <property type="project" value="InterPro"/>
</dbReference>
<keyword evidence="6" id="KW-0312">Gluconeogenesis</keyword>
<dbReference type="InterPro" id="IPR036052">
    <property type="entry name" value="TrpB-like_PALP_sf"/>
</dbReference>
<evidence type="ECO:0000259" key="11">
    <source>
        <dbReference type="Pfam" id="PF00291"/>
    </source>
</evidence>
<name>A0AAJ0BPP6_9PEZI</name>
<dbReference type="GO" id="GO:0006565">
    <property type="term" value="P:L-serine catabolic process"/>
    <property type="evidence" value="ECO:0007669"/>
    <property type="project" value="TreeGrafter"/>
</dbReference>
<evidence type="ECO:0000313" key="13">
    <source>
        <dbReference type="Proteomes" id="UP001239445"/>
    </source>
</evidence>
<keyword evidence="13" id="KW-1185">Reference proteome</keyword>
<dbReference type="PANTHER" id="PTHR48078">
    <property type="entry name" value="THREONINE DEHYDRATASE, MITOCHONDRIAL-RELATED"/>
    <property type="match status" value="1"/>
</dbReference>
<dbReference type="InterPro" id="IPR050147">
    <property type="entry name" value="Ser/Thr_Dehydratase"/>
</dbReference>
<dbReference type="GO" id="GO:0003941">
    <property type="term" value="F:L-serine ammonia-lyase activity"/>
    <property type="evidence" value="ECO:0007669"/>
    <property type="project" value="UniProtKB-EC"/>
</dbReference>
<dbReference type="GO" id="GO:0006567">
    <property type="term" value="P:L-threonine catabolic process"/>
    <property type="evidence" value="ECO:0007669"/>
    <property type="project" value="TreeGrafter"/>
</dbReference>
<dbReference type="EC" id="4.3.1.17" evidence="5"/>
<dbReference type="FunFam" id="3.40.50.1100:FF:000040">
    <property type="entry name" value="L-serine dehydratase, putative"/>
    <property type="match status" value="1"/>
</dbReference>
<dbReference type="AlphaFoldDB" id="A0AAJ0BPP6"/>
<dbReference type="GO" id="GO:0006094">
    <property type="term" value="P:gluconeogenesis"/>
    <property type="evidence" value="ECO:0007669"/>
    <property type="project" value="UniProtKB-KW"/>
</dbReference>
<evidence type="ECO:0000256" key="8">
    <source>
        <dbReference type="ARBA" id="ARBA00022898"/>
    </source>
</evidence>
<comment type="similarity">
    <text evidence="4">Belongs to the serine/threonine dehydratase family.</text>
</comment>
<dbReference type="GO" id="GO:0004794">
    <property type="term" value="F:threonine deaminase activity"/>
    <property type="evidence" value="ECO:0007669"/>
    <property type="project" value="TreeGrafter"/>
</dbReference>
<dbReference type="Gene3D" id="3.40.50.1100">
    <property type="match status" value="2"/>
</dbReference>
<comment type="pathway">
    <text evidence="3">Carbohydrate biosynthesis; gluconeogenesis.</text>
</comment>
<reference evidence="12" key="1">
    <citation type="submission" date="2023-06" db="EMBL/GenBank/DDBJ databases">
        <title>Genome-scale phylogeny and comparative genomics of the fungal order Sordariales.</title>
        <authorList>
            <consortium name="Lawrence Berkeley National Laboratory"/>
            <person name="Hensen N."/>
            <person name="Bonometti L."/>
            <person name="Westerberg I."/>
            <person name="Brannstrom I.O."/>
            <person name="Guillou S."/>
            <person name="Cros-Aarteil S."/>
            <person name="Calhoun S."/>
            <person name="Haridas S."/>
            <person name="Kuo A."/>
            <person name="Mondo S."/>
            <person name="Pangilinan J."/>
            <person name="Riley R."/>
            <person name="Labutti K."/>
            <person name="Andreopoulos B."/>
            <person name="Lipzen A."/>
            <person name="Chen C."/>
            <person name="Yanf M."/>
            <person name="Daum C."/>
            <person name="Ng V."/>
            <person name="Clum A."/>
            <person name="Steindorff A."/>
            <person name="Ohm R."/>
            <person name="Martin F."/>
            <person name="Silar P."/>
            <person name="Natvig D."/>
            <person name="Lalanne C."/>
            <person name="Gautier V."/>
            <person name="Ament-Velasquez S.L."/>
            <person name="Kruys A."/>
            <person name="Hutchinson M.I."/>
            <person name="Powell A.J."/>
            <person name="Barry K."/>
            <person name="Miller A.N."/>
            <person name="Grigoriev I.V."/>
            <person name="Debuchy R."/>
            <person name="Gladieux P."/>
            <person name="Thoren M.H."/>
            <person name="Johannesson H."/>
        </authorList>
    </citation>
    <scope>NUCLEOTIDE SEQUENCE</scope>
    <source>
        <strain evidence="12">PSN4</strain>
    </source>
</reference>
<dbReference type="GO" id="GO:0005737">
    <property type="term" value="C:cytoplasm"/>
    <property type="evidence" value="ECO:0007669"/>
    <property type="project" value="UniProtKB-SubCell"/>
</dbReference>
<dbReference type="Proteomes" id="UP001239445">
    <property type="component" value="Unassembled WGS sequence"/>
</dbReference>
<dbReference type="Pfam" id="PF00291">
    <property type="entry name" value="PALP"/>
    <property type="match status" value="1"/>
</dbReference>
<comment type="caution">
    <text evidence="12">The sequence shown here is derived from an EMBL/GenBank/DDBJ whole genome shotgun (WGS) entry which is preliminary data.</text>
</comment>
<dbReference type="SUPFAM" id="SSF53686">
    <property type="entry name" value="Tryptophan synthase beta subunit-like PLP-dependent enzymes"/>
    <property type="match status" value="1"/>
</dbReference>
<dbReference type="PANTHER" id="PTHR48078:SF2">
    <property type="entry name" value="CATABOLIC L-SERINE_THREONINE DEHYDRATASE"/>
    <property type="match status" value="1"/>
</dbReference>
<dbReference type="GO" id="GO:0009097">
    <property type="term" value="P:isoleucine biosynthetic process"/>
    <property type="evidence" value="ECO:0007669"/>
    <property type="project" value="TreeGrafter"/>
</dbReference>
<evidence type="ECO:0000313" key="12">
    <source>
        <dbReference type="EMBL" id="KAK1760849.1"/>
    </source>
</evidence>
<keyword evidence="9" id="KW-0456">Lyase</keyword>
<keyword evidence="8" id="KW-0663">Pyridoxal phosphate</keyword>
<organism evidence="12 13">
    <name type="scientific">Echria macrotheca</name>
    <dbReference type="NCBI Taxonomy" id="438768"/>
    <lineage>
        <taxon>Eukaryota</taxon>
        <taxon>Fungi</taxon>
        <taxon>Dikarya</taxon>
        <taxon>Ascomycota</taxon>
        <taxon>Pezizomycotina</taxon>
        <taxon>Sordariomycetes</taxon>
        <taxon>Sordariomycetidae</taxon>
        <taxon>Sordariales</taxon>
        <taxon>Schizotheciaceae</taxon>
        <taxon>Echria</taxon>
    </lineage>
</organism>
<accession>A0AAJ0BPP6</accession>
<dbReference type="CDD" id="cd06448">
    <property type="entry name" value="L-Ser-dehyd"/>
    <property type="match status" value="1"/>
</dbReference>
<proteinExistence type="inferred from homology"/>
<evidence type="ECO:0000256" key="10">
    <source>
        <dbReference type="ARBA" id="ARBA00049406"/>
    </source>
</evidence>
<dbReference type="InterPro" id="IPR001926">
    <property type="entry name" value="TrpB-like_PALP"/>
</dbReference>
<dbReference type="InterPro" id="IPR000634">
    <property type="entry name" value="Ser/Thr_deHydtase_PyrdxlP-BS"/>
</dbReference>
<comment type="catalytic activity">
    <reaction evidence="10">
        <text>L-serine = pyruvate + NH4(+)</text>
        <dbReference type="Rhea" id="RHEA:19169"/>
        <dbReference type="ChEBI" id="CHEBI:15361"/>
        <dbReference type="ChEBI" id="CHEBI:28938"/>
        <dbReference type="ChEBI" id="CHEBI:33384"/>
        <dbReference type="EC" id="4.3.1.17"/>
    </reaction>
</comment>
<dbReference type="EMBL" id="MU839827">
    <property type="protein sequence ID" value="KAK1760849.1"/>
    <property type="molecule type" value="Genomic_DNA"/>
</dbReference>
<evidence type="ECO:0000256" key="2">
    <source>
        <dbReference type="ARBA" id="ARBA00004496"/>
    </source>
</evidence>
<comment type="cofactor">
    <cofactor evidence="1">
        <name>pyridoxal 5'-phosphate</name>
        <dbReference type="ChEBI" id="CHEBI:597326"/>
    </cofactor>
</comment>
<evidence type="ECO:0000256" key="3">
    <source>
        <dbReference type="ARBA" id="ARBA00004742"/>
    </source>
</evidence>
<gene>
    <name evidence="12" type="ORF">QBC47DRAFT_16176</name>
</gene>
<evidence type="ECO:0000256" key="6">
    <source>
        <dbReference type="ARBA" id="ARBA00022432"/>
    </source>
</evidence>
<evidence type="ECO:0000256" key="7">
    <source>
        <dbReference type="ARBA" id="ARBA00022490"/>
    </source>
</evidence>
<dbReference type="PROSITE" id="PS00165">
    <property type="entry name" value="DEHYDRATASE_SER_THR"/>
    <property type="match status" value="1"/>
</dbReference>
<comment type="subcellular location">
    <subcellularLocation>
        <location evidence="2">Cytoplasm</location>
    </subcellularLocation>
</comment>
<evidence type="ECO:0000256" key="9">
    <source>
        <dbReference type="ARBA" id="ARBA00023239"/>
    </source>
</evidence>
<feature type="domain" description="Tryptophan synthase beta chain-like PALP" evidence="11">
    <location>
        <begin position="14"/>
        <end position="332"/>
    </location>
</feature>
<dbReference type="FunFam" id="3.40.50.1100:FF:000091">
    <property type="entry name" value="Related to L-serine dehydratase"/>
    <property type="match status" value="1"/>
</dbReference>
<evidence type="ECO:0000256" key="5">
    <source>
        <dbReference type="ARBA" id="ARBA00012093"/>
    </source>
</evidence>